<organism evidence="2 3">
    <name type="scientific">Luteimonas kalidii</name>
    <dbReference type="NCBI Taxonomy" id="3042025"/>
    <lineage>
        <taxon>Bacteria</taxon>
        <taxon>Pseudomonadati</taxon>
        <taxon>Pseudomonadota</taxon>
        <taxon>Gammaproteobacteria</taxon>
        <taxon>Lysobacterales</taxon>
        <taxon>Lysobacteraceae</taxon>
        <taxon>Luteimonas</taxon>
    </lineage>
</organism>
<keyword evidence="3" id="KW-1185">Reference proteome</keyword>
<evidence type="ECO:0000256" key="1">
    <source>
        <dbReference type="SAM" id="MobiDB-lite"/>
    </source>
</evidence>
<dbReference type="Proteomes" id="UP001156873">
    <property type="component" value="Unassembled WGS sequence"/>
</dbReference>
<protein>
    <submittedName>
        <fullName evidence="2">Uncharacterized protein</fullName>
    </submittedName>
</protein>
<evidence type="ECO:0000313" key="3">
    <source>
        <dbReference type="Proteomes" id="UP001156873"/>
    </source>
</evidence>
<comment type="caution">
    <text evidence="2">The sequence shown here is derived from an EMBL/GenBank/DDBJ whole genome shotgun (WGS) entry which is preliminary data.</text>
</comment>
<gene>
    <name evidence="2" type="ORF">QFW81_00265</name>
</gene>
<accession>A0ABT6JQG5</accession>
<sequence length="74" mass="7370">MNFYAGLLFNQGYVADPALARSFGGAAEDAEGDPAATSAVPGGDAGTATAPAPGGRRHGRLRATLAMLLPGQAR</sequence>
<dbReference type="RefSeq" id="WP_280576541.1">
    <property type="nucleotide sequence ID" value="NZ_JARXRO010000001.1"/>
</dbReference>
<proteinExistence type="predicted"/>
<feature type="compositionally biased region" description="Low complexity" evidence="1">
    <location>
        <begin position="33"/>
        <end position="54"/>
    </location>
</feature>
<reference evidence="2 3" key="1">
    <citation type="submission" date="2023-04" db="EMBL/GenBank/DDBJ databases">
        <title>Luteimonas sp. M1R5S59.</title>
        <authorList>
            <person name="Sun J.-Q."/>
        </authorList>
    </citation>
    <scope>NUCLEOTIDE SEQUENCE [LARGE SCALE GENOMIC DNA]</scope>
    <source>
        <strain evidence="2 3">M1R5S59</strain>
    </source>
</reference>
<feature type="region of interest" description="Disordered" evidence="1">
    <location>
        <begin position="26"/>
        <end position="59"/>
    </location>
</feature>
<dbReference type="EMBL" id="JARXRO010000001">
    <property type="protein sequence ID" value="MDH5832366.1"/>
    <property type="molecule type" value="Genomic_DNA"/>
</dbReference>
<evidence type="ECO:0000313" key="2">
    <source>
        <dbReference type="EMBL" id="MDH5832366.1"/>
    </source>
</evidence>
<name>A0ABT6JQG5_9GAMM</name>